<name>A0A9W4XMM8_9PLEO</name>
<reference evidence="1" key="1">
    <citation type="submission" date="2023-01" db="EMBL/GenBank/DDBJ databases">
        <authorList>
            <person name="Van Ghelder C."/>
            <person name="Rancurel C."/>
        </authorList>
    </citation>
    <scope>NUCLEOTIDE SEQUENCE</scope>
    <source>
        <strain evidence="1">CNCM I-4278</strain>
    </source>
</reference>
<accession>A0A9W4XMM8</accession>
<evidence type="ECO:0000313" key="2">
    <source>
        <dbReference type="Proteomes" id="UP001152607"/>
    </source>
</evidence>
<sequence>MIKDRCNVVPLILSILLERIPMLGSFPNPTPRSRVIRAAMPIHTPGSNV</sequence>
<proteinExistence type="predicted"/>
<dbReference type="Proteomes" id="UP001152607">
    <property type="component" value="Unassembled WGS sequence"/>
</dbReference>
<gene>
    <name evidence="1" type="ORF">PDIGIT_LOCUS10282</name>
</gene>
<dbReference type="EMBL" id="CAOQHR010000007">
    <property type="protein sequence ID" value="CAI6337173.1"/>
    <property type="molecule type" value="Genomic_DNA"/>
</dbReference>
<organism evidence="1 2">
    <name type="scientific">Periconia digitata</name>
    <dbReference type="NCBI Taxonomy" id="1303443"/>
    <lineage>
        <taxon>Eukaryota</taxon>
        <taxon>Fungi</taxon>
        <taxon>Dikarya</taxon>
        <taxon>Ascomycota</taxon>
        <taxon>Pezizomycotina</taxon>
        <taxon>Dothideomycetes</taxon>
        <taxon>Pleosporomycetidae</taxon>
        <taxon>Pleosporales</taxon>
        <taxon>Massarineae</taxon>
        <taxon>Periconiaceae</taxon>
        <taxon>Periconia</taxon>
    </lineage>
</organism>
<dbReference type="AlphaFoldDB" id="A0A9W4XMM8"/>
<evidence type="ECO:0000313" key="1">
    <source>
        <dbReference type="EMBL" id="CAI6337173.1"/>
    </source>
</evidence>
<protein>
    <submittedName>
        <fullName evidence="1">Uncharacterized protein</fullName>
    </submittedName>
</protein>
<comment type="caution">
    <text evidence="1">The sequence shown here is derived from an EMBL/GenBank/DDBJ whole genome shotgun (WGS) entry which is preliminary data.</text>
</comment>
<keyword evidence="2" id="KW-1185">Reference proteome</keyword>